<dbReference type="GO" id="GO:0016491">
    <property type="term" value="F:oxidoreductase activity"/>
    <property type="evidence" value="ECO:0007669"/>
    <property type="project" value="UniProtKB-KW"/>
</dbReference>
<feature type="signal peptide" evidence="3">
    <location>
        <begin position="1"/>
        <end position="19"/>
    </location>
</feature>
<gene>
    <name evidence="5" type="ORF">EVG20_g9013</name>
</gene>
<dbReference type="InterPro" id="IPR016166">
    <property type="entry name" value="FAD-bd_PCMH"/>
</dbReference>
<dbReference type="PANTHER" id="PTHR13878:SF91">
    <property type="entry name" value="FAD BINDING DOMAIN PROTEIN (AFU_ORTHOLOGUE AFUA_6G12070)-RELATED"/>
    <property type="match status" value="1"/>
</dbReference>
<protein>
    <recommendedName>
        <fullName evidence="4">FAD-binding PCMH-type domain-containing protein</fullName>
    </recommendedName>
</protein>
<dbReference type="InterPro" id="IPR012951">
    <property type="entry name" value="BBE"/>
</dbReference>
<comment type="similarity">
    <text evidence="1">Belongs to the oxygen-dependent FAD-linked oxidoreductase family.</text>
</comment>
<dbReference type="Pfam" id="PF01565">
    <property type="entry name" value="FAD_binding_4"/>
    <property type="match status" value="1"/>
</dbReference>
<evidence type="ECO:0000313" key="5">
    <source>
        <dbReference type="EMBL" id="TFY56223.1"/>
    </source>
</evidence>
<dbReference type="GO" id="GO:0071949">
    <property type="term" value="F:FAD binding"/>
    <property type="evidence" value="ECO:0007669"/>
    <property type="project" value="InterPro"/>
</dbReference>
<feature type="domain" description="FAD-binding PCMH-type" evidence="4">
    <location>
        <begin position="105"/>
        <end position="285"/>
    </location>
</feature>
<keyword evidence="2" id="KW-0560">Oxidoreductase</keyword>
<evidence type="ECO:0000313" key="6">
    <source>
        <dbReference type="Proteomes" id="UP000298327"/>
    </source>
</evidence>
<dbReference type="Pfam" id="PF08031">
    <property type="entry name" value="BBE"/>
    <property type="match status" value="1"/>
</dbReference>
<dbReference type="AlphaFoldDB" id="A0A4Y9Y367"/>
<dbReference type="InterPro" id="IPR036318">
    <property type="entry name" value="FAD-bd_PCMH-like_sf"/>
</dbReference>
<dbReference type="InterPro" id="IPR006094">
    <property type="entry name" value="Oxid_FAD_bind_N"/>
</dbReference>
<dbReference type="PROSITE" id="PS51387">
    <property type="entry name" value="FAD_PCMH"/>
    <property type="match status" value="1"/>
</dbReference>
<dbReference type="STRING" id="205917.A0A4Y9Y367"/>
<comment type="caution">
    <text evidence="5">The sequence shown here is derived from an EMBL/GenBank/DDBJ whole genome shotgun (WGS) entry which is preliminary data.</text>
</comment>
<dbReference type="InterPro" id="IPR016169">
    <property type="entry name" value="FAD-bd_PCMH_sub2"/>
</dbReference>
<dbReference type="SUPFAM" id="SSF56176">
    <property type="entry name" value="FAD-binding/transporter-associated domain-like"/>
    <property type="match status" value="1"/>
</dbReference>
<evidence type="ECO:0000256" key="2">
    <source>
        <dbReference type="ARBA" id="ARBA00023002"/>
    </source>
</evidence>
<dbReference type="OrthoDB" id="9983560at2759"/>
<proteinExistence type="inferred from homology"/>
<organism evidence="5 6">
    <name type="scientific">Dentipellis fragilis</name>
    <dbReference type="NCBI Taxonomy" id="205917"/>
    <lineage>
        <taxon>Eukaryota</taxon>
        <taxon>Fungi</taxon>
        <taxon>Dikarya</taxon>
        <taxon>Basidiomycota</taxon>
        <taxon>Agaricomycotina</taxon>
        <taxon>Agaricomycetes</taxon>
        <taxon>Russulales</taxon>
        <taxon>Hericiaceae</taxon>
        <taxon>Dentipellis</taxon>
    </lineage>
</organism>
<dbReference type="Gene3D" id="3.30.465.10">
    <property type="match status" value="2"/>
</dbReference>
<dbReference type="Proteomes" id="UP000298327">
    <property type="component" value="Unassembled WGS sequence"/>
</dbReference>
<name>A0A4Y9Y367_9AGAM</name>
<keyword evidence="6" id="KW-1185">Reference proteome</keyword>
<dbReference type="PANTHER" id="PTHR13878">
    <property type="entry name" value="GULONOLACTONE OXIDASE"/>
    <property type="match status" value="1"/>
</dbReference>
<dbReference type="InterPro" id="IPR050432">
    <property type="entry name" value="FAD-linked_Oxidoreductases_BP"/>
</dbReference>
<feature type="chain" id="PRO_5021377077" description="FAD-binding PCMH-type domain-containing protein" evidence="3">
    <location>
        <begin position="20"/>
        <end position="567"/>
    </location>
</feature>
<evidence type="ECO:0000256" key="1">
    <source>
        <dbReference type="ARBA" id="ARBA00005466"/>
    </source>
</evidence>
<reference evidence="5 6" key="1">
    <citation type="submission" date="2019-02" db="EMBL/GenBank/DDBJ databases">
        <title>Genome sequencing of the rare red list fungi Dentipellis fragilis.</title>
        <authorList>
            <person name="Buettner E."/>
            <person name="Kellner H."/>
        </authorList>
    </citation>
    <scope>NUCLEOTIDE SEQUENCE [LARGE SCALE GENOMIC DNA]</scope>
    <source>
        <strain evidence="5 6">DSM 105465</strain>
    </source>
</reference>
<dbReference type="EMBL" id="SEOQ01000846">
    <property type="protein sequence ID" value="TFY56223.1"/>
    <property type="molecule type" value="Genomic_DNA"/>
</dbReference>
<keyword evidence="3" id="KW-0732">Signal</keyword>
<sequence length="567" mass="59754">MLALSIGALALAFVSPAAAAQCRNQPGDAGFPTQAQWDQLKAELGGRLVQPVPTAKYCKQNNCTTAEWQSTDLRALLPGAMNSNNWEQDYATPSMCLLNGTTCDQGSVPLYAVNATTAAHIQAGVRFAAQHNLRLSIKASGHDFLGRSTAKNSLLIWTQHLKNTSFTEHFRIGNKDYGAAMTTGSGAGLKQLYTEAETHGKIFVGGTAATVCAAGGYSQGAGHSAFSPVLGLAADNAIEYQIVIANGSLITANEFSHPDLFWAIRGGGGGSWGVIVSATFHAFPIFNATLHQTTIVTNSTIQTGNVMAAHASHIFDLDPVRAGQYYYLSGSPGGSFMSVSTFAANVTGDELRATVSPEVTVSGTPNDLIPNGDWAIEQIVANLTTANPPNTTVAWGDDVSGQNLIMGSRLIPSSAFKNNASAIGAAYTTLLNQGVPGILGHLVAGGQVAANAHVSNAVNPKWRTAKSHVIVSQGWIDSSTSPQQVEQLRHNLTYVSMPVLDAVTGETDAGSYSSEGDVLEPKFQTTFFGPNYARLKSVKAVYDPHDLFIVGAGVGSENWDEYGLCRK</sequence>
<accession>A0A4Y9Y367</accession>
<evidence type="ECO:0000259" key="4">
    <source>
        <dbReference type="PROSITE" id="PS51387"/>
    </source>
</evidence>
<evidence type="ECO:0000256" key="3">
    <source>
        <dbReference type="SAM" id="SignalP"/>
    </source>
</evidence>